<dbReference type="Proteomes" id="UP000254978">
    <property type="component" value="Unassembled WGS sequence"/>
</dbReference>
<reference evidence="2 3" key="1">
    <citation type="submission" date="2018-06" db="EMBL/GenBank/DDBJ databases">
        <authorList>
            <consortium name="Pathogen Informatics"/>
            <person name="Doyle S."/>
        </authorList>
    </citation>
    <scope>NUCLEOTIDE SEQUENCE [LARGE SCALE GENOMIC DNA]</scope>
    <source>
        <strain evidence="2 3">NCTC10821</strain>
    </source>
</reference>
<evidence type="ECO:0000313" key="3">
    <source>
        <dbReference type="Proteomes" id="UP000254978"/>
    </source>
</evidence>
<feature type="region of interest" description="Disordered" evidence="1">
    <location>
        <begin position="1"/>
        <end position="128"/>
    </location>
</feature>
<dbReference type="EMBL" id="UGQT01000001">
    <property type="protein sequence ID" value="STZ60489.1"/>
    <property type="molecule type" value="Genomic_DNA"/>
</dbReference>
<gene>
    <name evidence="2" type="ORF">NCTC10821_04029</name>
</gene>
<evidence type="ECO:0000256" key="1">
    <source>
        <dbReference type="SAM" id="MobiDB-lite"/>
    </source>
</evidence>
<name>A0A378TIA6_9MYCO</name>
<keyword evidence="3" id="KW-1185">Reference proteome</keyword>
<sequence>MSDPSGPDQEPSRTDAEADTEAGRTHDDPATEVFAAPDQANQQTEPAITPGERRYTAPSGMDAGSTQIIGRTADEPATEVFAPRSIRRSPDPGRGPARPGRRPSRRAPTHPRSRAASAAGAGSSPWSW</sequence>
<evidence type="ECO:0000313" key="2">
    <source>
        <dbReference type="EMBL" id="STZ60489.1"/>
    </source>
</evidence>
<protein>
    <submittedName>
        <fullName evidence="2">Uncharacterized protein</fullName>
    </submittedName>
</protein>
<organism evidence="2 3">
    <name type="scientific">Mycolicibacterium tokaiense</name>
    <dbReference type="NCBI Taxonomy" id="39695"/>
    <lineage>
        <taxon>Bacteria</taxon>
        <taxon>Bacillati</taxon>
        <taxon>Actinomycetota</taxon>
        <taxon>Actinomycetes</taxon>
        <taxon>Mycobacteriales</taxon>
        <taxon>Mycobacteriaceae</taxon>
        <taxon>Mycolicibacterium</taxon>
    </lineage>
</organism>
<feature type="compositionally biased region" description="Low complexity" evidence="1">
    <location>
        <begin position="114"/>
        <end position="128"/>
    </location>
</feature>
<proteinExistence type="predicted"/>
<feature type="compositionally biased region" description="Basic and acidic residues" evidence="1">
    <location>
        <begin position="10"/>
        <end position="29"/>
    </location>
</feature>
<feature type="compositionally biased region" description="Basic residues" evidence="1">
    <location>
        <begin position="99"/>
        <end position="113"/>
    </location>
</feature>
<accession>A0A378TIA6</accession>
<dbReference type="AlphaFoldDB" id="A0A378TIA6"/>